<accession>A0A8H9FR86</accession>
<dbReference type="InterPro" id="IPR051676">
    <property type="entry name" value="UPF0053_domain"/>
</dbReference>
<dbReference type="EMBL" id="BMEA01000001">
    <property type="protein sequence ID" value="GGB69172.1"/>
    <property type="molecule type" value="Genomic_DNA"/>
</dbReference>
<keyword evidence="5" id="KW-0677">Repeat</keyword>
<dbReference type="Gene3D" id="3.30.465.10">
    <property type="match status" value="1"/>
</dbReference>
<feature type="domain" description="CNNM transmembrane" evidence="14">
    <location>
        <begin position="1"/>
        <end position="203"/>
    </location>
</feature>
<name>A0A8H9FR86_9MICO</name>
<feature type="region of interest" description="Disordered" evidence="11">
    <location>
        <begin position="339"/>
        <end position="358"/>
    </location>
</feature>
<dbReference type="PANTHER" id="PTHR43099:SF5">
    <property type="entry name" value="HLYC_CORC FAMILY TRANSPORTER"/>
    <property type="match status" value="1"/>
</dbReference>
<keyword evidence="6 10" id="KW-1133">Transmembrane helix</keyword>
<dbReference type="PANTHER" id="PTHR43099">
    <property type="entry name" value="UPF0053 PROTEIN YRKA"/>
    <property type="match status" value="1"/>
</dbReference>
<dbReference type="Gene3D" id="3.10.580.10">
    <property type="entry name" value="CBS-domain"/>
    <property type="match status" value="1"/>
</dbReference>
<dbReference type="FunFam" id="3.10.580.10:FF:000002">
    <property type="entry name" value="Magnesium/cobalt efflux protein CorC"/>
    <property type="match status" value="1"/>
</dbReference>
<dbReference type="GO" id="GO:0005886">
    <property type="term" value="C:plasma membrane"/>
    <property type="evidence" value="ECO:0007669"/>
    <property type="project" value="UniProtKB-SubCell"/>
</dbReference>
<evidence type="ECO:0000256" key="9">
    <source>
        <dbReference type="PROSITE-ProRule" id="PRU00703"/>
    </source>
</evidence>
<keyword evidence="8 10" id="KW-0472">Membrane</keyword>
<dbReference type="SUPFAM" id="SSF54631">
    <property type="entry name" value="CBS-domain pair"/>
    <property type="match status" value="1"/>
</dbReference>
<dbReference type="SMART" id="SM00116">
    <property type="entry name" value="CBS"/>
    <property type="match status" value="2"/>
</dbReference>
<dbReference type="GO" id="GO:0050660">
    <property type="term" value="F:flavin adenine dinucleotide binding"/>
    <property type="evidence" value="ECO:0007669"/>
    <property type="project" value="InterPro"/>
</dbReference>
<dbReference type="InterPro" id="IPR046342">
    <property type="entry name" value="CBS_dom_sf"/>
</dbReference>
<feature type="transmembrane region" description="Helical" evidence="12">
    <location>
        <begin position="100"/>
        <end position="124"/>
    </location>
</feature>
<sequence>MNQDTALAFGLVLLFVLVGGIFAATELALVSLRETQLGAMERSGARGARVARLARDPNTFLAAVQIGVTVAGFLSAAYGATTIAPDVAPLLERAGVPEGAAGSVALVLMTLVIAYLSLVFGELVPKRLALQRAPAIALAVAPPLSRFATLMKPVIWLLSRSTNAVVRLLGGNPDAAGDEMSEEELRHLVGHHKDLEADERQILQDVFAATDRNLKEVMRPRGEVDFLDASATLAQAREVIARTPHSRFPVTRRHSVDDIVGFVHVRDILSADDSETGEATIAPLVREITVLPSSGRVLAALTRMREGVHMALVVDEYGGTDGIVTLEDIVEELVGDIRDEYDPEGDGPDASQPPTGELPLDATTEIDGGMHLADYADLTGTEVAVERFSTVAGLVLEHLQDIPVVGDSVTVDGRTLTVLEMDGRRIARLRVGAVDRHPDPSAGSSAGAAAD</sequence>
<dbReference type="InterPro" id="IPR005170">
    <property type="entry name" value="Transptr-assoc_dom"/>
</dbReference>
<dbReference type="Proteomes" id="UP000628079">
    <property type="component" value="Unassembled WGS sequence"/>
</dbReference>
<feature type="transmembrane region" description="Helical" evidence="12">
    <location>
        <begin position="6"/>
        <end position="32"/>
    </location>
</feature>
<comment type="subcellular location">
    <subcellularLocation>
        <location evidence="1">Cell membrane</location>
        <topology evidence="1">Multi-pass membrane protein</topology>
    </subcellularLocation>
</comment>
<dbReference type="PROSITE" id="PS51371">
    <property type="entry name" value="CBS"/>
    <property type="match status" value="2"/>
</dbReference>
<dbReference type="InterPro" id="IPR000644">
    <property type="entry name" value="CBS_dom"/>
</dbReference>
<evidence type="ECO:0000256" key="4">
    <source>
        <dbReference type="ARBA" id="ARBA00022692"/>
    </source>
</evidence>
<keyword evidence="3" id="KW-1003">Cell membrane</keyword>
<dbReference type="InterPro" id="IPR002550">
    <property type="entry name" value="CNNM"/>
</dbReference>
<dbReference type="PROSITE" id="PS51846">
    <property type="entry name" value="CNNM"/>
    <property type="match status" value="1"/>
</dbReference>
<dbReference type="SMART" id="SM01091">
    <property type="entry name" value="CorC_HlyC"/>
    <property type="match status" value="1"/>
</dbReference>
<dbReference type="Pfam" id="PF03471">
    <property type="entry name" value="CorC_HlyC"/>
    <property type="match status" value="1"/>
</dbReference>
<evidence type="ECO:0000256" key="2">
    <source>
        <dbReference type="ARBA" id="ARBA00006337"/>
    </source>
</evidence>
<evidence type="ECO:0000256" key="6">
    <source>
        <dbReference type="ARBA" id="ARBA00022989"/>
    </source>
</evidence>
<evidence type="ECO:0000256" key="3">
    <source>
        <dbReference type="ARBA" id="ARBA00022475"/>
    </source>
</evidence>
<evidence type="ECO:0000256" key="12">
    <source>
        <dbReference type="SAM" id="Phobius"/>
    </source>
</evidence>
<dbReference type="InterPro" id="IPR036318">
    <property type="entry name" value="FAD-bd_PCMH-like_sf"/>
</dbReference>
<reference evidence="15" key="2">
    <citation type="submission" date="2020-09" db="EMBL/GenBank/DDBJ databases">
        <authorList>
            <person name="Sun Q."/>
            <person name="Zhou Y."/>
        </authorList>
    </citation>
    <scope>NUCLEOTIDE SEQUENCE</scope>
    <source>
        <strain evidence="15">CGMCC 1.10749</strain>
    </source>
</reference>
<dbReference type="SUPFAM" id="SSF56176">
    <property type="entry name" value="FAD-binding/transporter-associated domain-like"/>
    <property type="match status" value="1"/>
</dbReference>
<dbReference type="Pfam" id="PF00571">
    <property type="entry name" value="CBS"/>
    <property type="match status" value="2"/>
</dbReference>
<reference evidence="15" key="1">
    <citation type="journal article" date="2014" name="Int. J. Syst. Evol. Microbiol.">
        <title>Complete genome sequence of Corynebacterium casei LMG S-19264T (=DSM 44701T), isolated from a smear-ripened cheese.</title>
        <authorList>
            <consortium name="US DOE Joint Genome Institute (JGI-PGF)"/>
            <person name="Walter F."/>
            <person name="Albersmeier A."/>
            <person name="Kalinowski J."/>
            <person name="Ruckert C."/>
        </authorList>
    </citation>
    <scope>NUCLEOTIDE SEQUENCE</scope>
    <source>
        <strain evidence="15">CGMCC 1.10749</strain>
    </source>
</reference>
<evidence type="ECO:0000256" key="11">
    <source>
        <dbReference type="SAM" id="MobiDB-lite"/>
    </source>
</evidence>
<feature type="domain" description="CBS" evidence="13">
    <location>
        <begin position="284"/>
        <end position="340"/>
    </location>
</feature>
<evidence type="ECO:0000259" key="14">
    <source>
        <dbReference type="PROSITE" id="PS51846"/>
    </source>
</evidence>
<feature type="domain" description="CBS" evidence="13">
    <location>
        <begin position="218"/>
        <end position="278"/>
    </location>
</feature>
<comment type="similarity">
    <text evidence="2">Belongs to the UPF0053 family.</text>
</comment>
<dbReference type="InterPro" id="IPR044751">
    <property type="entry name" value="Ion_transp-like_CBS"/>
</dbReference>
<dbReference type="RefSeq" id="WP_035946126.1">
    <property type="nucleotide sequence ID" value="NZ_BMEA01000001.1"/>
</dbReference>
<organism evidence="15 16">
    <name type="scientific">Knoellia flava</name>
    <dbReference type="NCBI Taxonomy" id="913969"/>
    <lineage>
        <taxon>Bacteria</taxon>
        <taxon>Bacillati</taxon>
        <taxon>Actinomycetota</taxon>
        <taxon>Actinomycetes</taxon>
        <taxon>Micrococcales</taxon>
        <taxon>Intrasporangiaceae</taxon>
        <taxon>Knoellia</taxon>
    </lineage>
</organism>
<keyword evidence="4 10" id="KW-0812">Transmembrane</keyword>
<evidence type="ECO:0000256" key="1">
    <source>
        <dbReference type="ARBA" id="ARBA00004651"/>
    </source>
</evidence>
<evidence type="ECO:0000259" key="13">
    <source>
        <dbReference type="PROSITE" id="PS51371"/>
    </source>
</evidence>
<dbReference type="InterPro" id="IPR016169">
    <property type="entry name" value="FAD-bd_PCMH_sub2"/>
</dbReference>
<feature type="transmembrane region" description="Helical" evidence="12">
    <location>
        <begin position="136"/>
        <end position="158"/>
    </location>
</feature>
<proteinExistence type="inferred from homology"/>
<protein>
    <submittedName>
        <fullName evidence="15">Hemolysin</fullName>
    </submittedName>
</protein>
<dbReference type="Pfam" id="PF01595">
    <property type="entry name" value="CNNM"/>
    <property type="match status" value="1"/>
</dbReference>
<evidence type="ECO:0000256" key="5">
    <source>
        <dbReference type="ARBA" id="ARBA00022737"/>
    </source>
</evidence>
<evidence type="ECO:0000313" key="15">
    <source>
        <dbReference type="EMBL" id="GGB69172.1"/>
    </source>
</evidence>
<dbReference type="AlphaFoldDB" id="A0A8H9FR86"/>
<evidence type="ECO:0000256" key="8">
    <source>
        <dbReference type="ARBA" id="ARBA00023136"/>
    </source>
</evidence>
<comment type="caution">
    <text evidence="15">The sequence shown here is derived from an EMBL/GenBank/DDBJ whole genome shotgun (WGS) entry which is preliminary data.</text>
</comment>
<evidence type="ECO:0000313" key="16">
    <source>
        <dbReference type="Proteomes" id="UP000628079"/>
    </source>
</evidence>
<gene>
    <name evidence="15" type="ORF">GCM10011314_05580</name>
</gene>
<dbReference type="CDD" id="cd04590">
    <property type="entry name" value="CBS_pair_CorC_HlyC_assoc"/>
    <property type="match status" value="1"/>
</dbReference>
<keyword evidence="7 9" id="KW-0129">CBS domain</keyword>
<evidence type="ECO:0000256" key="7">
    <source>
        <dbReference type="ARBA" id="ARBA00023122"/>
    </source>
</evidence>
<feature type="transmembrane region" description="Helical" evidence="12">
    <location>
        <begin position="59"/>
        <end position="80"/>
    </location>
</feature>
<evidence type="ECO:0000256" key="10">
    <source>
        <dbReference type="PROSITE-ProRule" id="PRU01193"/>
    </source>
</evidence>